<reference evidence="6" key="1">
    <citation type="submission" date="2023-09" db="EMBL/GenBank/DDBJ databases">
        <authorList>
            <consortium name="CW5 consortium"/>
            <person name="Lu C.-W."/>
        </authorList>
    </citation>
    <scope>NUCLEOTIDE SEQUENCE</scope>
    <source>
        <strain evidence="6">KPS</strain>
    </source>
</reference>
<comment type="subcellular location">
    <subcellularLocation>
        <location evidence="1">Membrane</location>
    </subcellularLocation>
</comment>
<evidence type="ECO:0000313" key="6">
    <source>
        <dbReference type="EMBL" id="WMW67244.1"/>
    </source>
</evidence>
<dbReference type="EMBL" id="CP133659">
    <property type="protein sequence ID" value="WMW67244.1"/>
    <property type="molecule type" value="Genomic_DNA"/>
</dbReference>
<proteinExistence type="predicted"/>
<dbReference type="NCBIfam" id="NF010395">
    <property type="entry name" value="PRK13823.1"/>
    <property type="match status" value="1"/>
</dbReference>
<feature type="transmembrane region" description="Helical" evidence="5">
    <location>
        <begin position="12"/>
        <end position="43"/>
    </location>
</feature>
<dbReference type="InterPro" id="IPR007792">
    <property type="entry name" value="T4SS_VirB3/TrbD/AvhB"/>
</dbReference>
<gene>
    <name evidence="6" type="ORF">KPS_000937</name>
</gene>
<sequence length="76" mass="8497">MLGGERELVQFAALISFIVGAGGQTMLSVLASFVFWCGAVFCLRKMANSDPCMRHVFIRHVKQQAYYPARTSPWAK</sequence>
<protein>
    <submittedName>
        <fullName evidence="6">VirB3 family type IV secretion system protein</fullName>
    </submittedName>
</protein>
<evidence type="ECO:0000313" key="7">
    <source>
        <dbReference type="Proteomes" id="UP001180616"/>
    </source>
</evidence>
<keyword evidence="4 5" id="KW-0472">Membrane</keyword>
<evidence type="ECO:0000256" key="4">
    <source>
        <dbReference type="ARBA" id="ARBA00023136"/>
    </source>
</evidence>
<evidence type="ECO:0000256" key="1">
    <source>
        <dbReference type="ARBA" id="ARBA00004370"/>
    </source>
</evidence>
<evidence type="ECO:0000256" key="2">
    <source>
        <dbReference type="ARBA" id="ARBA00022692"/>
    </source>
</evidence>
<dbReference type="Pfam" id="PF05101">
    <property type="entry name" value="VirB3"/>
    <property type="match status" value="1"/>
</dbReference>
<organism evidence="6 7">
    <name type="scientific">Nitratidesulfovibrio liaohensis</name>
    <dbReference type="NCBI Taxonomy" id="2604158"/>
    <lineage>
        <taxon>Bacteria</taxon>
        <taxon>Pseudomonadati</taxon>
        <taxon>Thermodesulfobacteriota</taxon>
        <taxon>Desulfovibrionia</taxon>
        <taxon>Desulfovibrionales</taxon>
        <taxon>Desulfovibrionaceae</taxon>
        <taxon>Nitratidesulfovibrio</taxon>
    </lineage>
</organism>
<evidence type="ECO:0000256" key="3">
    <source>
        <dbReference type="ARBA" id="ARBA00022989"/>
    </source>
</evidence>
<keyword evidence="7" id="KW-1185">Reference proteome</keyword>
<dbReference type="Proteomes" id="UP001180616">
    <property type="component" value="Chromosome"/>
</dbReference>
<keyword evidence="2 5" id="KW-0812">Transmembrane</keyword>
<keyword evidence="3 5" id="KW-1133">Transmembrane helix</keyword>
<accession>A0ABY9R976</accession>
<evidence type="ECO:0000256" key="5">
    <source>
        <dbReference type="SAM" id="Phobius"/>
    </source>
</evidence>
<name>A0ABY9R976_9BACT</name>